<dbReference type="Gene3D" id="3.40.630.10">
    <property type="entry name" value="Zn peptidases"/>
    <property type="match status" value="1"/>
</dbReference>
<evidence type="ECO:0000313" key="7">
    <source>
        <dbReference type="EMBL" id="MFC4077989.1"/>
    </source>
</evidence>
<dbReference type="CDD" id="cd05656">
    <property type="entry name" value="M42_Frv"/>
    <property type="match status" value="1"/>
</dbReference>
<dbReference type="InterPro" id="IPR023367">
    <property type="entry name" value="Peptidase_M42_dom2"/>
</dbReference>
<dbReference type="PANTHER" id="PTHR32481">
    <property type="entry name" value="AMINOPEPTIDASE"/>
    <property type="match status" value="1"/>
</dbReference>
<evidence type="ECO:0000313" key="8">
    <source>
        <dbReference type="Proteomes" id="UP001595843"/>
    </source>
</evidence>
<keyword evidence="5" id="KW-0378">Hydrolase</keyword>
<gene>
    <name evidence="7" type="ORF">ACFOUO_14395</name>
</gene>
<keyword evidence="2" id="KW-0031">Aminopeptidase</keyword>
<comment type="caution">
    <text evidence="7">The sequence shown here is derived from an EMBL/GenBank/DDBJ whole genome shotgun (WGS) entry which is preliminary data.</text>
</comment>
<organism evidence="7 8">
    <name type="scientific">Salinithrix halophila</name>
    <dbReference type="NCBI Taxonomy" id="1485204"/>
    <lineage>
        <taxon>Bacteria</taxon>
        <taxon>Bacillati</taxon>
        <taxon>Bacillota</taxon>
        <taxon>Bacilli</taxon>
        <taxon>Bacillales</taxon>
        <taxon>Thermoactinomycetaceae</taxon>
        <taxon>Salinithrix</taxon>
    </lineage>
</organism>
<evidence type="ECO:0000256" key="3">
    <source>
        <dbReference type="ARBA" id="ARBA00022670"/>
    </source>
</evidence>
<protein>
    <submittedName>
        <fullName evidence="7">M42 family metallopeptidase</fullName>
    </submittedName>
</protein>
<dbReference type="Pfam" id="PF05343">
    <property type="entry name" value="Peptidase_M42"/>
    <property type="match status" value="1"/>
</dbReference>
<keyword evidence="8" id="KW-1185">Reference proteome</keyword>
<comment type="similarity">
    <text evidence="1 6">Belongs to the peptidase M42 family.</text>
</comment>
<reference evidence="8" key="1">
    <citation type="journal article" date="2019" name="Int. J. Syst. Evol. Microbiol.">
        <title>The Global Catalogue of Microorganisms (GCM) 10K type strain sequencing project: providing services to taxonomists for standard genome sequencing and annotation.</title>
        <authorList>
            <consortium name="The Broad Institute Genomics Platform"/>
            <consortium name="The Broad Institute Genome Sequencing Center for Infectious Disease"/>
            <person name="Wu L."/>
            <person name="Ma J."/>
        </authorList>
    </citation>
    <scope>NUCLEOTIDE SEQUENCE [LARGE SCALE GENOMIC DNA]</scope>
    <source>
        <strain evidence="8">IBRC-M 10813</strain>
    </source>
</reference>
<dbReference type="SUPFAM" id="SSF101821">
    <property type="entry name" value="Aminopeptidase/glucanase lid domain"/>
    <property type="match status" value="1"/>
</dbReference>
<dbReference type="SUPFAM" id="SSF53187">
    <property type="entry name" value="Zn-dependent exopeptidases"/>
    <property type="match status" value="1"/>
</dbReference>
<keyword evidence="4" id="KW-0479">Metal-binding</keyword>
<dbReference type="InterPro" id="IPR008007">
    <property type="entry name" value="Peptidase_M42"/>
</dbReference>
<sequence length="357" mass="38697">MAMVNWKRFEELTQLPGVPGAEGEVREALRQHLSGLTEETVQDRLGGLFGVLRGKDSGPRVMVAGHMDEVGFMITRITDQGFLKFQTLGGWWSQVMLAQRVQIITREGKRIPGVIGSVPPHLLKEESRKRPVDIAEMFIDIGADSREEAEKVGVRPGDPAAPFFPFVEMEGGKRLLSKAWDNRFGCGLALELLEALKGDAHPNILYSGATVQEEVGLRGAKVAANLIQPDVFFAVDAGPAGDTPGIRDGYGKLGGGVVIRLFDRSMVPLPGMREFLIETAEQEGIPYQFFISQGGTDAGAVHLTGEGVPSAALGICARYIHSHAAVVDKEDIESSRRFLAAVVRRLDASTLEAIRKG</sequence>
<evidence type="ECO:0000256" key="5">
    <source>
        <dbReference type="ARBA" id="ARBA00022801"/>
    </source>
</evidence>
<dbReference type="InterPro" id="IPR051464">
    <property type="entry name" value="Peptidase_M42_aminopept"/>
</dbReference>
<proteinExistence type="inferred from homology"/>
<keyword evidence="3" id="KW-0645">Protease</keyword>
<evidence type="ECO:0000256" key="1">
    <source>
        <dbReference type="ARBA" id="ARBA00006272"/>
    </source>
</evidence>
<dbReference type="EMBL" id="JBHSAP010000018">
    <property type="protein sequence ID" value="MFC4077989.1"/>
    <property type="molecule type" value="Genomic_DNA"/>
</dbReference>
<dbReference type="RefSeq" id="WP_380705822.1">
    <property type="nucleotide sequence ID" value="NZ_JBHSAP010000018.1"/>
</dbReference>
<dbReference type="PANTHER" id="PTHR32481:SF0">
    <property type="entry name" value="AMINOPEPTIDASE YPDE-RELATED"/>
    <property type="match status" value="1"/>
</dbReference>
<name>A0ABV8JHA4_9BACL</name>
<dbReference type="PIRSF" id="PIRSF001123">
    <property type="entry name" value="PepA_GA"/>
    <property type="match status" value="1"/>
</dbReference>
<dbReference type="Proteomes" id="UP001595843">
    <property type="component" value="Unassembled WGS sequence"/>
</dbReference>
<accession>A0ABV8JHA4</accession>
<evidence type="ECO:0000256" key="2">
    <source>
        <dbReference type="ARBA" id="ARBA00022438"/>
    </source>
</evidence>
<dbReference type="Gene3D" id="2.40.30.40">
    <property type="entry name" value="Peptidase M42, domain 2"/>
    <property type="match status" value="1"/>
</dbReference>
<evidence type="ECO:0000256" key="6">
    <source>
        <dbReference type="PIRNR" id="PIRNR001123"/>
    </source>
</evidence>
<evidence type="ECO:0000256" key="4">
    <source>
        <dbReference type="ARBA" id="ARBA00022723"/>
    </source>
</evidence>